<evidence type="ECO:0000259" key="8">
    <source>
        <dbReference type="Pfam" id="PF22578"/>
    </source>
</evidence>
<evidence type="ECO:0000256" key="3">
    <source>
        <dbReference type="ARBA" id="ARBA00022827"/>
    </source>
</evidence>
<sequence length="447" mass="51121">MNSSFDVIIIGAGPAGLILAYSLGKNRLKALLIEQKPMELIGEKTCGDALGFDRTEELKDLIQIEEPNPEVICAILETAHLSSENKFEISIPFQCRTINRLKYGQQLLKNIQQFSTVSILTETKVVEPIITNDKLEGVVIRNKEGKKSKFYAKIIVDCSGYTAIIRKQLPSNLFPKINQVGREETIVSCREIIQTKEEHSFQKQMRIELHPELPPPGYFWIFSKGKKKLNIGVGWLINEQNKKIKPSVILEKIRKKIFPECTVIKHDTDLLPGRLPLYSMVGDNFIVCGDAAALANPINGEGHGPALISGYYAASTIISALEREDFSERSLWKYNVEIWKKFGYLGSMGIAIHKFLKKYPISDFEYLFTNGIITQEDVNNILYDLGYKPSIFNKFIKAMKRPKLMLRLVRMILIARKIEKLCLSYPTEEKDFNKWKRKMVKLELREL</sequence>
<keyword evidence="7" id="KW-1208">Phospholipid metabolism</keyword>
<dbReference type="GO" id="GO:0016628">
    <property type="term" value="F:oxidoreductase activity, acting on the CH-CH group of donors, NAD or NADP as acceptor"/>
    <property type="evidence" value="ECO:0007669"/>
    <property type="project" value="InterPro"/>
</dbReference>
<keyword evidence="4" id="KW-0560">Oxidoreductase</keyword>
<accession>A0A9Y1BL67</accession>
<evidence type="ECO:0000256" key="4">
    <source>
        <dbReference type="ARBA" id="ARBA00023002"/>
    </source>
</evidence>
<feature type="domain" description="Digeranylgeranylglycerophospholipid reductase catalytic" evidence="8">
    <location>
        <begin position="192"/>
        <end position="261"/>
    </location>
</feature>
<keyword evidence="6" id="KW-0594">Phospholipid biosynthesis</keyword>
<name>A0A9Y1BL67_9ARCH</name>
<dbReference type="EMBL" id="CP084166">
    <property type="protein sequence ID" value="UJG41086.1"/>
    <property type="molecule type" value="Genomic_DNA"/>
</dbReference>
<dbReference type="PANTHER" id="PTHR42685">
    <property type="entry name" value="GERANYLGERANYL DIPHOSPHATE REDUCTASE"/>
    <property type="match status" value="1"/>
</dbReference>
<evidence type="ECO:0000256" key="2">
    <source>
        <dbReference type="ARBA" id="ARBA00022630"/>
    </source>
</evidence>
<dbReference type="PRINTS" id="PR00420">
    <property type="entry name" value="RNGMNOXGNASE"/>
</dbReference>
<dbReference type="Pfam" id="PF22578">
    <property type="entry name" value="GGR_cat"/>
    <property type="match status" value="1"/>
</dbReference>
<keyword evidence="2" id="KW-0285">Flavoprotein</keyword>
<keyword evidence="3" id="KW-0274">FAD</keyword>
<evidence type="ECO:0000313" key="9">
    <source>
        <dbReference type="EMBL" id="UJG41086.1"/>
    </source>
</evidence>
<keyword evidence="5" id="KW-0443">Lipid metabolism</keyword>
<dbReference type="GO" id="GO:0008654">
    <property type="term" value="P:phospholipid biosynthetic process"/>
    <property type="evidence" value="ECO:0007669"/>
    <property type="project" value="UniProtKB-KW"/>
</dbReference>
<dbReference type="InterPro" id="IPR050407">
    <property type="entry name" value="Geranylgeranyl_reductase"/>
</dbReference>
<dbReference type="AlphaFoldDB" id="A0A9Y1BL67"/>
<dbReference type="InterPro" id="IPR054715">
    <property type="entry name" value="GGR_cat"/>
</dbReference>
<proteinExistence type="predicted"/>
<evidence type="ECO:0000256" key="1">
    <source>
        <dbReference type="ARBA" id="ARBA00022516"/>
    </source>
</evidence>
<dbReference type="Gene3D" id="3.50.50.60">
    <property type="entry name" value="FAD/NAD(P)-binding domain"/>
    <property type="match status" value="1"/>
</dbReference>
<dbReference type="Pfam" id="PF12831">
    <property type="entry name" value="FAD_oxidored"/>
    <property type="match status" value="1"/>
</dbReference>
<dbReference type="InterPro" id="IPR011777">
    <property type="entry name" value="Geranylgeranyl_Rdtase_fam"/>
</dbReference>
<protein>
    <submittedName>
        <fullName evidence="9">NAD(P)/FAD-dependent oxidoreductase</fullName>
    </submittedName>
</protein>
<evidence type="ECO:0000256" key="7">
    <source>
        <dbReference type="ARBA" id="ARBA00023264"/>
    </source>
</evidence>
<evidence type="ECO:0000256" key="5">
    <source>
        <dbReference type="ARBA" id="ARBA00023098"/>
    </source>
</evidence>
<dbReference type="InterPro" id="IPR036188">
    <property type="entry name" value="FAD/NAD-bd_sf"/>
</dbReference>
<dbReference type="Proteomes" id="UP001201020">
    <property type="component" value="Chromosome"/>
</dbReference>
<evidence type="ECO:0000256" key="6">
    <source>
        <dbReference type="ARBA" id="ARBA00023209"/>
    </source>
</evidence>
<gene>
    <name evidence="9" type="ORF">K9W45_01170</name>
</gene>
<dbReference type="SUPFAM" id="SSF51905">
    <property type="entry name" value="FAD/NAD(P)-binding domain"/>
    <property type="match status" value="1"/>
</dbReference>
<organism evidence="9">
    <name type="scientific">Candidatus Heimdallarchaeum aukensis</name>
    <dbReference type="NCBI Taxonomy" id="2876573"/>
    <lineage>
        <taxon>Archaea</taxon>
        <taxon>Promethearchaeati</taxon>
        <taxon>Candidatus Heimdallarchaeota</taxon>
        <taxon>Candidatus Heimdallarchaeia (ex Rinke et al. 2021) (nom. nud.)</taxon>
        <taxon>Candidatus Heimdallarchaeales</taxon>
        <taxon>Candidatus Heimdallarchaeaceae</taxon>
        <taxon>Candidatus Heimdallarchaeum</taxon>
    </lineage>
</organism>
<dbReference type="PANTHER" id="PTHR42685:SF18">
    <property type="entry name" value="DIGERANYLGERANYLGLYCEROPHOSPHOLIPID REDUCTASE"/>
    <property type="match status" value="1"/>
</dbReference>
<reference evidence="9" key="1">
    <citation type="journal article" date="2022" name="Nat. Microbiol.">
        <title>Unique mobile elements and scalable gene flow at the prokaryote-eukaryote boundary revealed by circularized Asgard archaea genomes.</title>
        <authorList>
            <person name="Wu F."/>
            <person name="Speth D.R."/>
            <person name="Philosof A."/>
            <person name="Cremiere A."/>
            <person name="Narayanan A."/>
            <person name="Barco R.A."/>
            <person name="Connon S.A."/>
            <person name="Amend J.P."/>
            <person name="Antoshechkin I.A."/>
            <person name="Orphan V.J."/>
        </authorList>
    </citation>
    <scope>NUCLEOTIDE SEQUENCE</scope>
    <source>
        <strain evidence="9">PM71</strain>
    </source>
</reference>
<keyword evidence="1" id="KW-0444">Lipid biosynthesis</keyword>
<dbReference type="NCBIfam" id="TIGR02032">
    <property type="entry name" value="GG-red-SF"/>
    <property type="match status" value="1"/>
</dbReference>